<dbReference type="GO" id="GO:0003700">
    <property type="term" value="F:DNA-binding transcription factor activity"/>
    <property type="evidence" value="ECO:0007669"/>
    <property type="project" value="InterPro"/>
</dbReference>
<dbReference type="PRINTS" id="PR00778">
    <property type="entry name" value="HTHARSR"/>
</dbReference>
<dbReference type="Gene3D" id="1.10.10.10">
    <property type="entry name" value="Winged helix-like DNA-binding domain superfamily/Winged helix DNA-binding domain"/>
    <property type="match status" value="1"/>
</dbReference>
<dbReference type="EMBL" id="NPBQ01000133">
    <property type="protein sequence ID" value="PAD80997.1"/>
    <property type="molecule type" value="Genomic_DNA"/>
</dbReference>
<organism evidence="5 6">
    <name type="scientific">Niallia circulans</name>
    <name type="common">Bacillus circulans</name>
    <dbReference type="NCBI Taxonomy" id="1397"/>
    <lineage>
        <taxon>Bacteria</taxon>
        <taxon>Bacillati</taxon>
        <taxon>Bacillota</taxon>
        <taxon>Bacilli</taxon>
        <taxon>Bacillales</taxon>
        <taxon>Bacillaceae</taxon>
        <taxon>Niallia</taxon>
    </lineage>
</organism>
<dbReference type="InterPro" id="IPR001845">
    <property type="entry name" value="HTH_ArsR_DNA-bd_dom"/>
</dbReference>
<dbReference type="NCBIfam" id="NF033788">
    <property type="entry name" value="HTH_metalloreg"/>
    <property type="match status" value="1"/>
</dbReference>
<dbReference type="SMART" id="SM00418">
    <property type="entry name" value="HTH_ARSR"/>
    <property type="match status" value="1"/>
</dbReference>
<comment type="caution">
    <text evidence="5">The sequence shown here is derived from an EMBL/GenBank/DDBJ whole genome shotgun (WGS) entry which is preliminary data.</text>
</comment>
<dbReference type="InterPro" id="IPR036390">
    <property type="entry name" value="WH_DNA-bd_sf"/>
</dbReference>
<dbReference type="PANTHER" id="PTHR33154:SF18">
    <property type="entry name" value="ARSENICAL RESISTANCE OPERON REPRESSOR"/>
    <property type="match status" value="1"/>
</dbReference>
<dbReference type="GO" id="GO:0003677">
    <property type="term" value="F:DNA binding"/>
    <property type="evidence" value="ECO:0007669"/>
    <property type="project" value="UniProtKB-KW"/>
</dbReference>
<dbReference type="RefSeq" id="WP_095333690.1">
    <property type="nucleotide sequence ID" value="NZ_CP026033.1"/>
</dbReference>
<dbReference type="PANTHER" id="PTHR33154">
    <property type="entry name" value="TRANSCRIPTIONAL REGULATOR, ARSR FAMILY"/>
    <property type="match status" value="1"/>
</dbReference>
<gene>
    <name evidence="5" type="ORF">CHH57_21900</name>
</gene>
<evidence type="ECO:0000313" key="6">
    <source>
        <dbReference type="Proteomes" id="UP000216961"/>
    </source>
</evidence>
<dbReference type="Proteomes" id="UP000216961">
    <property type="component" value="Unassembled WGS sequence"/>
</dbReference>
<dbReference type="InterPro" id="IPR011991">
    <property type="entry name" value="ArsR-like_HTH"/>
</dbReference>
<reference evidence="5 6" key="1">
    <citation type="submission" date="2017-07" db="EMBL/GenBank/DDBJ databases">
        <title>Isolation and whole genome analysis of endospore-forming bacteria from heroin.</title>
        <authorList>
            <person name="Kalinowski J."/>
            <person name="Ahrens B."/>
            <person name="Al-Dilaimi A."/>
            <person name="Winkler A."/>
            <person name="Wibberg D."/>
            <person name="Schleenbecker U."/>
            <person name="Ruckert C."/>
            <person name="Wolfel R."/>
            <person name="Grass G."/>
        </authorList>
    </citation>
    <scope>NUCLEOTIDE SEQUENCE [LARGE SCALE GENOMIC DNA]</scope>
    <source>
        <strain evidence="5 6">7521-2</strain>
    </source>
</reference>
<dbReference type="InterPro" id="IPR051081">
    <property type="entry name" value="HTH_MetalResp_TranReg"/>
</dbReference>
<protein>
    <submittedName>
        <fullName evidence="5">Transcriptional regulator</fullName>
    </submittedName>
</protein>
<sequence length="119" mass="13516">MSNKDQSLNVLSLKETADVLKLLGDKTRLSIVSLLSEQACCVCELVEIYNMSQPAISQHLRKMRDLGIVKEQKKGQWVFYSLNKASQYDGLINELLQHIPSQHGKMTRLKEKGIKILCN</sequence>
<keyword evidence="1" id="KW-0805">Transcription regulation</keyword>
<evidence type="ECO:0000256" key="3">
    <source>
        <dbReference type="ARBA" id="ARBA00023163"/>
    </source>
</evidence>
<evidence type="ECO:0000256" key="1">
    <source>
        <dbReference type="ARBA" id="ARBA00023015"/>
    </source>
</evidence>
<keyword evidence="2" id="KW-0238">DNA-binding</keyword>
<dbReference type="AlphaFoldDB" id="A0AA91TND6"/>
<dbReference type="PROSITE" id="PS50987">
    <property type="entry name" value="HTH_ARSR_2"/>
    <property type="match status" value="1"/>
</dbReference>
<dbReference type="InterPro" id="IPR036388">
    <property type="entry name" value="WH-like_DNA-bd_sf"/>
</dbReference>
<keyword evidence="3" id="KW-0804">Transcription</keyword>
<evidence type="ECO:0000313" key="5">
    <source>
        <dbReference type="EMBL" id="PAD80997.1"/>
    </source>
</evidence>
<dbReference type="Pfam" id="PF01022">
    <property type="entry name" value="HTH_5"/>
    <property type="match status" value="1"/>
</dbReference>
<accession>A0AA91TND6</accession>
<proteinExistence type="predicted"/>
<dbReference type="SUPFAM" id="SSF46785">
    <property type="entry name" value="Winged helix' DNA-binding domain"/>
    <property type="match status" value="1"/>
</dbReference>
<evidence type="ECO:0000256" key="2">
    <source>
        <dbReference type="ARBA" id="ARBA00023125"/>
    </source>
</evidence>
<dbReference type="CDD" id="cd00090">
    <property type="entry name" value="HTH_ARSR"/>
    <property type="match status" value="1"/>
</dbReference>
<name>A0AA91TND6_NIACI</name>
<evidence type="ECO:0000259" key="4">
    <source>
        <dbReference type="PROSITE" id="PS50987"/>
    </source>
</evidence>
<feature type="domain" description="HTH arsR-type" evidence="4">
    <location>
        <begin position="8"/>
        <end position="103"/>
    </location>
</feature>